<evidence type="ECO:0008006" key="3">
    <source>
        <dbReference type="Google" id="ProtNLM"/>
    </source>
</evidence>
<protein>
    <recommendedName>
        <fullName evidence="3">PIN domain-containing protein</fullName>
    </recommendedName>
</protein>
<evidence type="ECO:0000313" key="2">
    <source>
        <dbReference type="Proteomes" id="UP001321766"/>
    </source>
</evidence>
<keyword evidence="2" id="KW-1185">Reference proteome</keyword>
<proteinExistence type="predicted"/>
<dbReference type="Proteomes" id="UP001321766">
    <property type="component" value="Chromosome"/>
</dbReference>
<dbReference type="SUPFAM" id="SSF88723">
    <property type="entry name" value="PIN domain-like"/>
    <property type="match status" value="1"/>
</dbReference>
<dbReference type="InterPro" id="IPR029060">
    <property type="entry name" value="PIN-like_dom_sf"/>
</dbReference>
<reference evidence="1 2" key="1">
    <citation type="journal article" date="2023" name="Microbiol. Spectr.">
        <title>Symbiosis of Carpenter Bees with Uncharacterized Lactic Acid Bacteria Showing NAD Auxotrophy.</title>
        <authorList>
            <person name="Kawasaki S."/>
            <person name="Ozawa K."/>
            <person name="Mori T."/>
            <person name="Yamamoto A."/>
            <person name="Ito M."/>
            <person name="Ohkuma M."/>
            <person name="Sakamoto M."/>
            <person name="Matsutani M."/>
        </authorList>
    </citation>
    <scope>NUCLEOTIDE SEQUENCE [LARGE SCALE GENOMIC DNA]</scope>
    <source>
        <strain evidence="1 2">Kim37-2</strain>
    </source>
</reference>
<dbReference type="EMBL" id="AP026798">
    <property type="protein sequence ID" value="BDR53754.1"/>
    <property type="molecule type" value="Genomic_DNA"/>
</dbReference>
<gene>
    <name evidence="1" type="ORF">KIM372_16610</name>
</gene>
<evidence type="ECO:0000313" key="1">
    <source>
        <dbReference type="EMBL" id="BDR53754.1"/>
    </source>
</evidence>
<accession>A0ABM8BAB1</accession>
<sequence>MYAFYKADSSMFEIYASEDVIAETIRSIRRNFPAIPGENITRIARQLRGMVNLVESFDCEAARKTYTGDDPYDLHVHAATVDSGCDYLITNDKGFIQGVSKEVLEALPYTISCADDFFILLAESSTKACDEAVEIEMSYYAEKELSSDFFQNQLVGAGCPLFAQQVRITFMRLSGLSPSQIKAELGLEKA</sequence>
<dbReference type="CDD" id="cd09854">
    <property type="entry name" value="PIN_VapC-like"/>
    <property type="match status" value="1"/>
</dbReference>
<organism evidence="1 2">
    <name type="scientific">Bombiscardovia nodaiensis</name>
    <dbReference type="NCBI Taxonomy" id="2932181"/>
    <lineage>
        <taxon>Bacteria</taxon>
        <taxon>Bacillati</taxon>
        <taxon>Actinomycetota</taxon>
        <taxon>Actinomycetes</taxon>
        <taxon>Bifidobacteriales</taxon>
        <taxon>Bifidobacteriaceae</taxon>
        <taxon>Bombiscardovia</taxon>
    </lineage>
</organism>
<name>A0ABM8BAB1_9BIFI</name>